<dbReference type="PROSITE" id="PS50995">
    <property type="entry name" value="HTH_MARR_2"/>
    <property type="match status" value="1"/>
</dbReference>
<dbReference type="InterPro" id="IPR036390">
    <property type="entry name" value="WH_DNA-bd_sf"/>
</dbReference>
<dbReference type="EMBL" id="SPVG01000212">
    <property type="protein sequence ID" value="TFW17113.1"/>
    <property type="molecule type" value="Genomic_DNA"/>
</dbReference>
<gene>
    <name evidence="2" type="ORF">E4L98_21495</name>
</gene>
<comment type="caution">
    <text evidence="2">The sequence shown here is derived from an EMBL/GenBank/DDBJ whole genome shotgun (WGS) entry which is preliminary data.</text>
</comment>
<protein>
    <submittedName>
        <fullName evidence="2">MarR family transcriptional regulator</fullName>
    </submittedName>
</protein>
<evidence type="ECO:0000259" key="1">
    <source>
        <dbReference type="PROSITE" id="PS50995"/>
    </source>
</evidence>
<dbReference type="RefSeq" id="WP_135203590.1">
    <property type="nucleotide sequence ID" value="NZ_SPVG01000212.1"/>
</dbReference>
<organism evidence="2 3">
    <name type="scientific">Duganella callida</name>
    <dbReference type="NCBI Taxonomy" id="2561932"/>
    <lineage>
        <taxon>Bacteria</taxon>
        <taxon>Pseudomonadati</taxon>
        <taxon>Pseudomonadota</taxon>
        <taxon>Betaproteobacteria</taxon>
        <taxon>Burkholderiales</taxon>
        <taxon>Oxalobacteraceae</taxon>
        <taxon>Telluria group</taxon>
        <taxon>Duganella</taxon>
    </lineage>
</organism>
<dbReference type="InterPro" id="IPR039422">
    <property type="entry name" value="MarR/SlyA-like"/>
</dbReference>
<dbReference type="SUPFAM" id="SSF46785">
    <property type="entry name" value="Winged helix' DNA-binding domain"/>
    <property type="match status" value="1"/>
</dbReference>
<keyword evidence="3" id="KW-1185">Reference proteome</keyword>
<accession>A0A4Y9S6K9</accession>
<dbReference type="GO" id="GO:0003700">
    <property type="term" value="F:DNA-binding transcription factor activity"/>
    <property type="evidence" value="ECO:0007669"/>
    <property type="project" value="InterPro"/>
</dbReference>
<dbReference type="InterPro" id="IPR000835">
    <property type="entry name" value="HTH_MarR-typ"/>
</dbReference>
<feature type="domain" description="HTH marR-type" evidence="1">
    <location>
        <begin position="9"/>
        <end position="144"/>
    </location>
</feature>
<dbReference type="AlphaFoldDB" id="A0A4Y9S6K9"/>
<evidence type="ECO:0000313" key="3">
    <source>
        <dbReference type="Proteomes" id="UP000297729"/>
    </source>
</evidence>
<sequence length="150" mass="16410">MNESTISPSLEFTLRLARAQATLVRRLDQVLGGYHGISFSDFMLLHYLNRAPGGRLRRVDLAERQGLTASGVTRTLLPLEKIGLVERQQDPRDARVAYAAITDTGRELLLNATTVAEQISKDLLRSCPPSQFDDLSSALALIAGMNATNS</sequence>
<dbReference type="Gene3D" id="1.10.10.10">
    <property type="entry name" value="Winged helix-like DNA-binding domain superfamily/Winged helix DNA-binding domain"/>
    <property type="match status" value="1"/>
</dbReference>
<reference evidence="2 3" key="1">
    <citation type="submission" date="2019-03" db="EMBL/GenBank/DDBJ databases">
        <title>Draft Genome Sequence of Duganella callidus sp. nov., a Novel Duganella Species Isolated from Cultivated Soil.</title>
        <authorList>
            <person name="Raths R."/>
            <person name="Peta V."/>
            <person name="Bucking H."/>
        </authorList>
    </citation>
    <scope>NUCLEOTIDE SEQUENCE [LARGE SCALE GENOMIC DNA]</scope>
    <source>
        <strain evidence="2 3">DN04</strain>
    </source>
</reference>
<dbReference type="SMART" id="SM00347">
    <property type="entry name" value="HTH_MARR"/>
    <property type="match status" value="1"/>
</dbReference>
<dbReference type="OrthoDB" id="5295456at2"/>
<dbReference type="Proteomes" id="UP000297729">
    <property type="component" value="Unassembled WGS sequence"/>
</dbReference>
<dbReference type="GO" id="GO:0006950">
    <property type="term" value="P:response to stress"/>
    <property type="evidence" value="ECO:0007669"/>
    <property type="project" value="TreeGrafter"/>
</dbReference>
<dbReference type="InterPro" id="IPR036388">
    <property type="entry name" value="WH-like_DNA-bd_sf"/>
</dbReference>
<dbReference type="PANTHER" id="PTHR33164:SF57">
    <property type="entry name" value="MARR-FAMILY TRANSCRIPTIONAL REGULATOR"/>
    <property type="match status" value="1"/>
</dbReference>
<dbReference type="PANTHER" id="PTHR33164">
    <property type="entry name" value="TRANSCRIPTIONAL REGULATOR, MARR FAMILY"/>
    <property type="match status" value="1"/>
</dbReference>
<evidence type="ECO:0000313" key="2">
    <source>
        <dbReference type="EMBL" id="TFW17113.1"/>
    </source>
</evidence>
<proteinExistence type="predicted"/>
<dbReference type="Pfam" id="PF12802">
    <property type="entry name" value="MarR_2"/>
    <property type="match status" value="1"/>
</dbReference>
<name>A0A4Y9S6K9_9BURK</name>